<feature type="chain" id="PRO_5005192545" evidence="1">
    <location>
        <begin position="19"/>
        <end position="189"/>
    </location>
</feature>
<organism evidence="2">
    <name type="scientific">Chromera velia CCMP2878</name>
    <dbReference type="NCBI Taxonomy" id="1169474"/>
    <lineage>
        <taxon>Eukaryota</taxon>
        <taxon>Sar</taxon>
        <taxon>Alveolata</taxon>
        <taxon>Colpodellida</taxon>
        <taxon>Chromeraceae</taxon>
        <taxon>Chromera</taxon>
    </lineage>
</organism>
<evidence type="ECO:0000313" key="2">
    <source>
        <dbReference type="EMBL" id="CEM54117.1"/>
    </source>
</evidence>
<feature type="signal peptide" evidence="1">
    <location>
        <begin position="1"/>
        <end position="18"/>
    </location>
</feature>
<sequence>MKFLQALAVAASAAVCSAVSSRTGFLAPASQRSLRSLQERSSSTDLNANLLEKASETFEKLKSGSALSSGGDQGSLLEKAGEAFDRFLMWPLTPEDIYPPPPEEREDPLMAYMNARAKEFEYRSVKKDIWDLGIKKELWLTEDLLMRMFPEDYEKGQNKNFIDEIVEVFISKLTGKSEEFIDDADEDLE</sequence>
<accession>A0A0G4IAQ2</accession>
<evidence type="ECO:0000256" key="1">
    <source>
        <dbReference type="SAM" id="SignalP"/>
    </source>
</evidence>
<dbReference type="AlphaFoldDB" id="A0A0G4IAQ2"/>
<gene>
    <name evidence="2" type="ORF">Cvel_12516</name>
</gene>
<reference evidence="2" key="1">
    <citation type="submission" date="2014-11" db="EMBL/GenBank/DDBJ databases">
        <authorList>
            <person name="Otto D Thomas"/>
            <person name="Naeem Raeece"/>
        </authorList>
    </citation>
    <scope>NUCLEOTIDE SEQUENCE</scope>
</reference>
<proteinExistence type="predicted"/>
<dbReference type="VEuPathDB" id="CryptoDB:Cvel_12516"/>
<protein>
    <submittedName>
        <fullName evidence="2">Uncharacterized protein</fullName>
    </submittedName>
</protein>
<keyword evidence="1" id="KW-0732">Signal</keyword>
<name>A0A0G4IAQ2_9ALVE</name>
<dbReference type="EMBL" id="CDMZ01005756">
    <property type="protein sequence ID" value="CEM54117.1"/>
    <property type="molecule type" value="Genomic_DNA"/>
</dbReference>